<dbReference type="Pfam" id="PF13426">
    <property type="entry name" value="PAS_9"/>
    <property type="match status" value="1"/>
</dbReference>
<dbReference type="InterPro" id="IPR000014">
    <property type="entry name" value="PAS"/>
</dbReference>
<keyword evidence="6" id="KW-0812">Transmembrane</keyword>
<keyword evidence="5 10" id="KW-0418">Kinase</keyword>
<evidence type="ECO:0000256" key="6">
    <source>
        <dbReference type="SAM" id="Phobius"/>
    </source>
</evidence>
<dbReference type="NCBIfam" id="TIGR00229">
    <property type="entry name" value="sensory_box"/>
    <property type="match status" value="1"/>
</dbReference>
<name>A0ABM9DB53_9BACT</name>
<dbReference type="SUPFAM" id="SSF55874">
    <property type="entry name" value="ATPase domain of HSP90 chaperone/DNA topoisomerase II/histidine kinase"/>
    <property type="match status" value="1"/>
</dbReference>
<dbReference type="PROSITE" id="PS50109">
    <property type="entry name" value="HIS_KIN"/>
    <property type="match status" value="1"/>
</dbReference>
<keyword evidence="11" id="KW-1185">Reference proteome</keyword>
<dbReference type="SUPFAM" id="SSF55785">
    <property type="entry name" value="PYP-like sensor domain (PAS domain)"/>
    <property type="match status" value="1"/>
</dbReference>
<dbReference type="InterPro" id="IPR004358">
    <property type="entry name" value="Sig_transdc_His_kin-like_C"/>
</dbReference>
<accession>A0ABM9DB53</accession>
<feature type="domain" description="PAS" evidence="8">
    <location>
        <begin position="78"/>
        <end position="120"/>
    </location>
</feature>
<dbReference type="Pfam" id="PF00512">
    <property type="entry name" value="HisKA"/>
    <property type="match status" value="1"/>
</dbReference>
<dbReference type="Gene3D" id="3.30.565.10">
    <property type="entry name" value="Histidine kinase-like ATPase, C-terminal domain"/>
    <property type="match status" value="1"/>
</dbReference>
<dbReference type="Proteomes" id="UP001295463">
    <property type="component" value="Chromosome"/>
</dbReference>
<dbReference type="PROSITE" id="PS50113">
    <property type="entry name" value="PAC"/>
    <property type="match status" value="1"/>
</dbReference>
<dbReference type="EMBL" id="OW150024">
    <property type="protein sequence ID" value="CAH2031570.1"/>
    <property type="molecule type" value="Genomic_DNA"/>
</dbReference>
<dbReference type="SMART" id="SM00388">
    <property type="entry name" value="HisKA"/>
    <property type="match status" value="1"/>
</dbReference>
<feature type="transmembrane region" description="Helical" evidence="6">
    <location>
        <begin position="47"/>
        <end position="65"/>
    </location>
</feature>
<evidence type="ECO:0000313" key="10">
    <source>
        <dbReference type="EMBL" id="CAH2031570.1"/>
    </source>
</evidence>
<feature type="domain" description="Histidine kinase" evidence="7">
    <location>
        <begin position="222"/>
        <end position="442"/>
    </location>
</feature>
<keyword evidence="3" id="KW-0597">Phosphoprotein</keyword>
<gene>
    <name evidence="10" type="ORF">GEAMG1_1738</name>
</gene>
<evidence type="ECO:0000256" key="4">
    <source>
        <dbReference type="ARBA" id="ARBA00022679"/>
    </source>
</evidence>
<evidence type="ECO:0000256" key="5">
    <source>
        <dbReference type="ARBA" id="ARBA00022777"/>
    </source>
</evidence>
<dbReference type="CDD" id="cd00082">
    <property type="entry name" value="HisKA"/>
    <property type="match status" value="1"/>
</dbReference>
<dbReference type="InterPro" id="IPR003594">
    <property type="entry name" value="HATPase_dom"/>
</dbReference>
<dbReference type="InterPro" id="IPR005467">
    <property type="entry name" value="His_kinase_dom"/>
</dbReference>
<dbReference type="PANTHER" id="PTHR43047">
    <property type="entry name" value="TWO-COMPONENT HISTIDINE PROTEIN KINASE"/>
    <property type="match status" value="1"/>
</dbReference>
<dbReference type="RefSeq" id="WP_305732386.1">
    <property type="nucleotide sequence ID" value="NZ_OW150024.1"/>
</dbReference>
<evidence type="ECO:0000256" key="1">
    <source>
        <dbReference type="ARBA" id="ARBA00000085"/>
    </source>
</evidence>
<dbReference type="Gene3D" id="3.30.450.20">
    <property type="entry name" value="PAS domain"/>
    <property type="match status" value="1"/>
</dbReference>
<evidence type="ECO:0000259" key="9">
    <source>
        <dbReference type="PROSITE" id="PS50113"/>
    </source>
</evidence>
<sequence>MNGITNRQAALRVVLIYCLFGIGWILLSDTLVRLLVTDPDLRYTVSLFKGWLYVAFTALLLFLLVRHELKLLEAAEDRIRQFSSLLEDSSQPFAVGYPDGLIGLHNRAFQELVGYTSEELARIQWATELTPSEWWLIEQAALDELNRTGQPVQYKKEYRHKSGRRVPVQVFVHRKMRDDGSLHYYYAFVNDISELKRREEELQRARIAAEVAAQAKTIFLQTMSHELRTPLNGIIGATQLLADEPLSHDGREYLEMARQSARNLTALIADILDMADIESNALVLVDQPLHLPELLDSLEQLYRYGADRKGLTLSFSIDGAVPEAVLADRNRLAQVLASLLSNACKFSEQGAVVVTVAYDKLPEGGILLFTVRDEGIGISAEQQAGIFELFTQADGSTTRVHGGTGLGLALCKRLVELMGGRIWIESASGEGTTVRFTLPVRQDKA</sequence>
<evidence type="ECO:0000259" key="7">
    <source>
        <dbReference type="PROSITE" id="PS50109"/>
    </source>
</evidence>
<evidence type="ECO:0000256" key="3">
    <source>
        <dbReference type="ARBA" id="ARBA00022553"/>
    </source>
</evidence>
<dbReference type="InterPro" id="IPR036097">
    <property type="entry name" value="HisK_dim/P_sf"/>
</dbReference>
<dbReference type="Gene3D" id="1.10.287.130">
    <property type="match status" value="1"/>
</dbReference>
<evidence type="ECO:0000313" key="11">
    <source>
        <dbReference type="Proteomes" id="UP001295463"/>
    </source>
</evidence>
<keyword evidence="6" id="KW-1133">Transmembrane helix</keyword>
<dbReference type="SUPFAM" id="SSF47384">
    <property type="entry name" value="Homodimeric domain of signal transducing histidine kinase"/>
    <property type="match status" value="1"/>
</dbReference>
<proteinExistence type="predicted"/>
<dbReference type="PANTHER" id="PTHR43047:SF72">
    <property type="entry name" value="OSMOSENSING HISTIDINE PROTEIN KINASE SLN1"/>
    <property type="match status" value="1"/>
</dbReference>
<organism evidence="10 11">
    <name type="scientific">Trichlorobacter ammonificans</name>
    <dbReference type="NCBI Taxonomy" id="2916410"/>
    <lineage>
        <taxon>Bacteria</taxon>
        <taxon>Pseudomonadati</taxon>
        <taxon>Thermodesulfobacteriota</taxon>
        <taxon>Desulfuromonadia</taxon>
        <taxon>Geobacterales</taxon>
        <taxon>Geobacteraceae</taxon>
        <taxon>Trichlorobacter</taxon>
    </lineage>
</organism>
<dbReference type="EC" id="2.7.13.3" evidence="2"/>
<evidence type="ECO:0000259" key="8">
    <source>
        <dbReference type="PROSITE" id="PS50112"/>
    </source>
</evidence>
<feature type="domain" description="PAC" evidence="9">
    <location>
        <begin position="152"/>
        <end position="204"/>
    </location>
</feature>
<dbReference type="SMART" id="SM00387">
    <property type="entry name" value="HATPase_c"/>
    <property type="match status" value="1"/>
</dbReference>
<dbReference type="InterPro" id="IPR003661">
    <property type="entry name" value="HisK_dim/P_dom"/>
</dbReference>
<dbReference type="InterPro" id="IPR035965">
    <property type="entry name" value="PAS-like_dom_sf"/>
</dbReference>
<feature type="transmembrane region" description="Helical" evidence="6">
    <location>
        <begin position="9"/>
        <end position="27"/>
    </location>
</feature>
<keyword evidence="4 10" id="KW-0808">Transferase</keyword>
<evidence type="ECO:0000256" key="2">
    <source>
        <dbReference type="ARBA" id="ARBA00012438"/>
    </source>
</evidence>
<dbReference type="GO" id="GO:0004673">
    <property type="term" value="F:protein histidine kinase activity"/>
    <property type="evidence" value="ECO:0007669"/>
    <property type="project" value="UniProtKB-EC"/>
</dbReference>
<reference evidence="10 11" key="1">
    <citation type="submission" date="2022-03" db="EMBL/GenBank/DDBJ databases">
        <authorList>
            <person name="Koch H."/>
        </authorList>
    </citation>
    <scope>NUCLEOTIDE SEQUENCE [LARGE SCALE GENOMIC DNA]</scope>
    <source>
        <strain evidence="10 11">G1</strain>
    </source>
</reference>
<dbReference type="Pfam" id="PF02518">
    <property type="entry name" value="HATPase_c"/>
    <property type="match status" value="1"/>
</dbReference>
<dbReference type="PROSITE" id="PS50112">
    <property type="entry name" value="PAS"/>
    <property type="match status" value="1"/>
</dbReference>
<keyword evidence="6" id="KW-0472">Membrane</keyword>
<dbReference type="CDD" id="cd16922">
    <property type="entry name" value="HATPase_EvgS-ArcB-TorS-like"/>
    <property type="match status" value="1"/>
</dbReference>
<dbReference type="CDD" id="cd00130">
    <property type="entry name" value="PAS"/>
    <property type="match status" value="1"/>
</dbReference>
<dbReference type="InterPro" id="IPR000700">
    <property type="entry name" value="PAS-assoc_C"/>
</dbReference>
<dbReference type="InterPro" id="IPR036890">
    <property type="entry name" value="HATPase_C_sf"/>
</dbReference>
<protein>
    <recommendedName>
        <fullName evidence="2">histidine kinase</fullName>
        <ecNumber evidence="2">2.7.13.3</ecNumber>
    </recommendedName>
</protein>
<comment type="catalytic activity">
    <reaction evidence="1">
        <text>ATP + protein L-histidine = ADP + protein N-phospho-L-histidine.</text>
        <dbReference type="EC" id="2.7.13.3"/>
    </reaction>
</comment>
<dbReference type="PRINTS" id="PR00344">
    <property type="entry name" value="BCTRLSENSOR"/>
</dbReference>